<comment type="caution">
    <text evidence="1">The sequence shown here is derived from an EMBL/GenBank/DDBJ whole genome shotgun (WGS) entry which is preliminary data.</text>
</comment>
<evidence type="ECO:0000313" key="2">
    <source>
        <dbReference type="Proteomes" id="UP000523955"/>
    </source>
</evidence>
<keyword evidence="2" id="KW-1185">Reference proteome</keyword>
<reference evidence="1 2" key="1">
    <citation type="submission" date="2020-08" db="EMBL/GenBank/DDBJ databases">
        <authorList>
            <person name="Seo M.-J."/>
        </authorList>
    </citation>
    <scope>NUCLEOTIDE SEQUENCE [LARGE SCALE GENOMIC DNA]</scope>
    <source>
        <strain evidence="1 2">KIGAM211</strain>
    </source>
</reference>
<proteinExistence type="predicted"/>
<sequence length="140" mass="15518">MEGITEPVPTWLHTALRRAVLDHARAERRRSFAPLVHVGTPGGSEAVFALTPDEPSDHALRTDLVAALVRRTVLPSAEPIVWLTRPGDLTVQDHDLLWLSAARAACAEAGRPLTLVVVTRTAWRDPRSGVGRVWKRLRER</sequence>
<dbReference type="EMBL" id="JACKXE010000001">
    <property type="protein sequence ID" value="MBB6626252.1"/>
    <property type="molecule type" value="Genomic_DNA"/>
</dbReference>
<evidence type="ECO:0000313" key="1">
    <source>
        <dbReference type="EMBL" id="MBB6626252.1"/>
    </source>
</evidence>
<protein>
    <submittedName>
        <fullName evidence="1">Uncharacterized protein</fullName>
    </submittedName>
</protein>
<dbReference type="AlphaFoldDB" id="A0A7X0RDJ2"/>
<name>A0A7X0RDJ2_9ACTN</name>
<dbReference type="Proteomes" id="UP000523955">
    <property type="component" value="Unassembled WGS sequence"/>
</dbReference>
<organism evidence="1 2">
    <name type="scientific">Nocardioides luti</name>
    <dbReference type="NCBI Taxonomy" id="2761101"/>
    <lineage>
        <taxon>Bacteria</taxon>
        <taxon>Bacillati</taxon>
        <taxon>Actinomycetota</taxon>
        <taxon>Actinomycetes</taxon>
        <taxon>Propionibacteriales</taxon>
        <taxon>Nocardioidaceae</taxon>
        <taxon>Nocardioides</taxon>
    </lineage>
</organism>
<dbReference type="RefSeq" id="WP_185251547.1">
    <property type="nucleotide sequence ID" value="NZ_JACKXE010000001.1"/>
</dbReference>
<accession>A0A7X0RDJ2</accession>
<gene>
    <name evidence="1" type="ORF">H5V45_02850</name>
</gene>